<feature type="region of interest" description="Disordered" evidence="3">
    <location>
        <begin position="140"/>
        <end position="183"/>
    </location>
</feature>
<protein>
    <recommendedName>
        <fullName evidence="4">SH3 domain-containing protein</fullName>
    </recommendedName>
</protein>
<dbReference type="InParanoid" id="G4TK11"/>
<dbReference type="InterPro" id="IPR036028">
    <property type="entry name" value="SH3-like_dom_sf"/>
</dbReference>
<keyword evidence="1 2" id="KW-0728">SH3 domain</keyword>
<feature type="domain" description="SH3" evidence="4">
    <location>
        <begin position="595"/>
        <end position="655"/>
    </location>
</feature>
<accession>G4TK11</accession>
<name>G4TK11_SERID</name>
<dbReference type="Proteomes" id="UP000007148">
    <property type="component" value="Unassembled WGS sequence"/>
</dbReference>
<dbReference type="EMBL" id="CAFZ01000129">
    <property type="protein sequence ID" value="CCA71661.1"/>
    <property type="molecule type" value="Genomic_DNA"/>
</dbReference>
<reference evidence="5 6" key="1">
    <citation type="journal article" date="2011" name="PLoS Pathog.">
        <title>Endophytic Life Strategies Decoded by Genome and Transcriptome Analyses of the Mutualistic Root Symbiont Piriformospora indica.</title>
        <authorList>
            <person name="Zuccaro A."/>
            <person name="Lahrmann U."/>
            <person name="Guldener U."/>
            <person name="Langen G."/>
            <person name="Pfiffi S."/>
            <person name="Biedenkopf D."/>
            <person name="Wong P."/>
            <person name="Samans B."/>
            <person name="Grimm C."/>
            <person name="Basiewicz M."/>
            <person name="Murat C."/>
            <person name="Martin F."/>
            <person name="Kogel K.H."/>
        </authorList>
    </citation>
    <scope>NUCLEOTIDE SEQUENCE [LARGE SCALE GENOMIC DNA]</scope>
    <source>
        <strain evidence="5 6">DSM 11827</strain>
    </source>
</reference>
<feature type="region of interest" description="Disordered" evidence="3">
    <location>
        <begin position="776"/>
        <end position="818"/>
    </location>
</feature>
<dbReference type="InterPro" id="IPR050670">
    <property type="entry name" value="STAM"/>
</dbReference>
<evidence type="ECO:0000313" key="5">
    <source>
        <dbReference type="EMBL" id="CCA71661.1"/>
    </source>
</evidence>
<organism evidence="5 6">
    <name type="scientific">Serendipita indica (strain DSM 11827)</name>
    <name type="common">Root endophyte fungus</name>
    <name type="synonym">Piriformospora indica</name>
    <dbReference type="NCBI Taxonomy" id="1109443"/>
    <lineage>
        <taxon>Eukaryota</taxon>
        <taxon>Fungi</taxon>
        <taxon>Dikarya</taxon>
        <taxon>Basidiomycota</taxon>
        <taxon>Agaricomycotina</taxon>
        <taxon>Agaricomycetes</taxon>
        <taxon>Sebacinales</taxon>
        <taxon>Serendipitaceae</taxon>
        <taxon>Serendipita</taxon>
    </lineage>
</organism>
<feature type="domain" description="SH3" evidence="4">
    <location>
        <begin position="819"/>
        <end position="880"/>
    </location>
</feature>
<feature type="domain" description="SH3" evidence="4">
    <location>
        <begin position="477"/>
        <end position="537"/>
    </location>
</feature>
<feature type="domain" description="SH3" evidence="4">
    <location>
        <begin position="22"/>
        <end position="80"/>
    </location>
</feature>
<dbReference type="Pfam" id="PF07653">
    <property type="entry name" value="SH3_2"/>
    <property type="match status" value="4"/>
</dbReference>
<dbReference type="Pfam" id="PF00018">
    <property type="entry name" value="SH3_1"/>
    <property type="match status" value="4"/>
</dbReference>
<feature type="compositionally biased region" description="Polar residues" evidence="3">
    <location>
        <begin position="778"/>
        <end position="805"/>
    </location>
</feature>
<evidence type="ECO:0000259" key="4">
    <source>
        <dbReference type="PROSITE" id="PS50002"/>
    </source>
</evidence>
<comment type="caution">
    <text evidence="5">The sequence shown here is derived from an EMBL/GenBank/DDBJ whole genome shotgun (WGS) entry which is preliminary data.</text>
</comment>
<evidence type="ECO:0000256" key="2">
    <source>
        <dbReference type="PROSITE-ProRule" id="PRU00192"/>
    </source>
</evidence>
<dbReference type="SUPFAM" id="SSF50044">
    <property type="entry name" value="SH3-domain"/>
    <property type="match status" value="9"/>
</dbReference>
<sequence length="1228" mass="135765">MTLVNNQENASSPIMSSKLNHTTGIPFRARLDLLPASVEELPLNEGDIVEVLDRGEFWWIAIAKGKRGLVLPEALEPISGSIEAPQLQEDAIIDDRIHEALPEITIETSQSDTGASSDCASLPLSLRTRVDRPTLPRLISPLFESSTDSPSLPSASSSSTSPQNNACSPTGSPISPDASPLTDGIKVLPTRVRALSDVTGTTPGELSFKAGDIIDVDVRTSAEIWHGILGQQTGTFRLDDSVEPILKERVRALLDHTAASSGDLSFKAGDIIQVYGPSTQGTWWWHGFITGKGIGMFPFNFVEPLDDEFDDSDEVDPVTASLYKPHTKFRVLHDVPSIEDGMLSLKQGDVISLVSRPFHDKWEGRLRSQAGTFFLDDNIVRDAIRHGYSYLTIRQEPIITSRVCAIYDYKAQNEGELTFARGDVITVIQPSEESTFWWYGATKNDVGIFPFNYIDIIPDEKDDFSDSEDWIKVGNSGFHRIMRALHDFHARERREVSFKCGDLITFLEDMDDPRWFIGRLGGCVGIFLHSYCEEVTLGKQDLSLGTQNQSDLPPGYDESSLIPSIDNSQIYHPLVDTKRHGMPRLDMDNLRSGAGSNPRAKALQDFRSGEASDLSFVKGDIIEVLSMPSSPGWWKGRLNNAVGIFPSSLTKLISYHSPEPSSLGSDRDHIYPSPILLSRQEAVSPTTEVSDENYPDAWSLVSSKTPYSPVNIPLPWKPCFARVLHDFQAPGEYGIQLISGDIVQILAMPFEERWTARSRNRQGLIPANYVRLEPLVDSQDSGSRNPEATRQTGHDLVSSSSSQTLAHEKRRADEAKSYPTSEWVRVRHDFNSGKSRELVLKKGDLIRVLKKPRQHWWKGRLQRDGTEGLFPANYVEAAPPPIPPAEGMSQSLSPSSTSPVGQESAIMMLDQTLLNLSALLKTFDTRKDLSENVEIQTLYWNACTRRKKMSKLQDSTPKTEAQIRVEALFEAVKSHYNAMMELSATRHGHQVMSARPHVPSSRVYSSTFTTNNTMTSFGSSSGVIVEEPSSYNTSPMSGNPSTDPSSASLSIDPPPATTFPPEHTRAYPRKRSTGNSTRTFFLPPTPAIHPHGPTTAQPQRLSQIMSVTVPTTWSPNLAFGTRQAAYKFEGDLAAISADIEKAKQAYKNNKGNVASQSTSRKLPSSPAVRILRRVARAGRRAEGNETVGSHGPHNKAIIKHEIQYRSLHVVHSNFTPVTSRRPLGGRES</sequence>
<gene>
    <name evidence="5" type="ORF">PIIN_05597</name>
</gene>
<dbReference type="PANTHER" id="PTHR45929">
    <property type="entry name" value="JAK PATHWAY SIGNAL TRANSDUCTION ADAPTOR MOLECULE"/>
    <property type="match status" value="1"/>
</dbReference>
<dbReference type="PANTHER" id="PTHR45929:SF3">
    <property type="entry name" value="JAK PATHWAY SIGNAL TRANSDUCTION ADAPTOR MOLECULE"/>
    <property type="match status" value="1"/>
</dbReference>
<feature type="region of interest" description="Disordered" evidence="3">
    <location>
        <begin position="1015"/>
        <end position="1078"/>
    </location>
</feature>
<feature type="compositionally biased region" description="Polar residues" evidence="3">
    <location>
        <begin position="163"/>
        <end position="173"/>
    </location>
</feature>
<feature type="domain" description="SH3" evidence="4">
    <location>
        <begin position="398"/>
        <end position="459"/>
    </location>
</feature>
<dbReference type="InterPro" id="IPR001452">
    <property type="entry name" value="SH3_domain"/>
</dbReference>
<dbReference type="STRING" id="1109443.G4TK11"/>
<feature type="compositionally biased region" description="Polar residues" evidence="3">
    <location>
        <begin position="1029"/>
        <end position="1049"/>
    </location>
</feature>
<feature type="compositionally biased region" description="Low complexity" evidence="3">
    <location>
        <begin position="145"/>
        <end position="162"/>
    </location>
</feature>
<dbReference type="Gene3D" id="2.30.30.40">
    <property type="entry name" value="SH3 Domains"/>
    <property type="match status" value="9"/>
</dbReference>
<evidence type="ECO:0000256" key="3">
    <source>
        <dbReference type="SAM" id="MobiDB-lite"/>
    </source>
</evidence>
<feature type="domain" description="SH3" evidence="4">
    <location>
        <begin position="245"/>
        <end position="307"/>
    </location>
</feature>
<feature type="compositionally biased region" description="Basic and acidic residues" evidence="3">
    <location>
        <begin position="806"/>
        <end position="816"/>
    </location>
</feature>
<feature type="domain" description="SH3" evidence="4">
    <location>
        <begin position="716"/>
        <end position="775"/>
    </location>
</feature>
<evidence type="ECO:0000256" key="1">
    <source>
        <dbReference type="ARBA" id="ARBA00022443"/>
    </source>
</evidence>
<proteinExistence type="predicted"/>
<dbReference type="SMART" id="SM00326">
    <property type="entry name" value="SH3"/>
    <property type="match status" value="9"/>
</dbReference>
<dbReference type="AlphaFoldDB" id="G4TK11"/>
<dbReference type="CDD" id="cd00174">
    <property type="entry name" value="SH3"/>
    <property type="match status" value="7"/>
</dbReference>
<dbReference type="OrthoDB" id="10255128at2759"/>
<keyword evidence="6" id="KW-1185">Reference proteome</keyword>
<evidence type="ECO:0000313" key="6">
    <source>
        <dbReference type="Proteomes" id="UP000007148"/>
    </source>
</evidence>
<dbReference type="PRINTS" id="PR00452">
    <property type="entry name" value="SH3DOMAIN"/>
</dbReference>
<dbReference type="HOGENOM" id="CLU_267974_0_0_1"/>
<dbReference type="PROSITE" id="PS50002">
    <property type="entry name" value="SH3"/>
    <property type="match status" value="7"/>
</dbReference>
<dbReference type="eggNOG" id="KOG4225">
    <property type="taxonomic scope" value="Eukaryota"/>
</dbReference>